<dbReference type="FunFam" id="3.30.470.20:FF:000008">
    <property type="entry name" value="D-alanine--D-alanine ligase"/>
    <property type="match status" value="1"/>
</dbReference>
<feature type="binding site" evidence="15">
    <location>
        <position position="331"/>
    </location>
    <ligand>
        <name>Mg(2+)</name>
        <dbReference type="ChEBI" id="CHEBI:18420"/>
        <label>1</label>
    </ligand>
</feature>
<dbReference type="Gene3D" id="3.30.1490.20">
    <property type="entry name" value="ATP-grasp fold, A domain"/>
    <property type="match status" value="1"/>
</dbReference>
<keyword evidence="6 16" id="KW-0067">ATP-binding</keyword>
<comment type="cofactor">
    <cofactor evidence="15">
        <name>Mg(2+)</name>
        <dbReference type="ChEBI" id="CHEBI:18420"/>
    </cofactor>
    <cofactor evidence="15">
        <name>Mn(2+)</name>
        <dbReference type="ChEBI" id="CHEBI:29035"/>
    </cofactor>
    <text evidence="15">Binds 2 magnesium or manganese ions per subunit.</text>
</comment>
<dbReference type="Pfam" id="PF07478">
    <property type="entry name" value="Dala_Dala_lig_C"/>
    <property type="match status" value="1"/>
</dbReference>
<evidence type="ECO:0000256" key="1">
    <source>
        <dbReference type="ARBA" id="ARBA00001936"/>
    </source>
</evidence>
<keyword evidence="8 12" id="KW-0133">Cell shape</keyword>
<dbReference type="EMBL" id="CP053892">
    <property type="protein sequence ID" value="QKG25981.1"/>
    <property type="molecule type" value="Genomic_DNA"/>
</dbReference>
<feature type="active site" evidence="13">
    <location>
        <position position="19"/>
    </location>
</feature>
<evidence type="ECO:0000256" key="6">
    <source>
        <dbReference type="ARBA" id="ARBA00022840"/>
    </source>
</evidence>
<evidence type="ECO:0000256" key="11">
    <source>
        <dbReference type="ARBA" id="ARBA00023316"/>
    </source>
</evidence>
<evidence type="ECO:0000256" key="9">
    <source>
        <dbReference type="ARBA" id="ARBA00022984"/>
    </source>
</evidence>
<dbReference type="GO" id="GO:0005829">
    <property type="term" value="C:cytosol"/>
    <property type="evidence" value="ECO:0007669"/>
    <property type="project" value="TreeGrafter"/>
</dbReference>
<dbReference type="GO" id="GO:0009252">
    <property type="term" value="P:peptidoglycan biosynthetic process"/>
    <property type="evidence" value="ECO:0007669"/>
    <property type="project" value="UniProtKB-UniRule"/>
</dbReference>
<evidence type="ECO:0000259" key="17">
    <source>
        <dbReference type="PROSITE" id="PS50975"/>
    </source>
</evidence>
<feature type="binding site" evidence="14">
    <location>
        <begin position="203"/>
        <end position="204"/>
    </location>
    <ligand>
        <name>ATP</name>
        <dbReference type="ChEBI" id="CHEBI:30616"/>
    </ligand>
</feature>
<dbReference type="UniPathway" id="UPA00219"/>
<evidence type="ECO:0000256" key="10">
    <source>
        <dbReference type="ARBA" id="ARBA00023211"/>
    </source>
</evidence>
<dbReference type="Gene3D" id="3.40.50.20">
    <property type="match status" value="1"/>
</dbReference>
<dbReference type="PROSITE" id="PS00843">
    <property type="entry name" value="DALA_DALA_LIGASE_1"/>
    <property type="match status" value="1"/>
</dbReference>
<keyword evidence="4 15" id="KW-0479">Metal-binding</keyword>
<evidence type="ECO:0000256" key="2">
    <source>
        <dbReference type="ARBA" id="ARBA00010871"/>
    </source>
</evidence>
<gene>
    <name evidence="12" type="primary">ddl</name>
    <name evidence="18" type="ORF">ACTIVE_7634</name>
</gene>
<dbReference type="NCBIfam" id="TIGR01205">
    <property type="entry name" value="D_ala_D_alaTIGR"/>
    <property type="match status" value="1"/>
</dbReference>
<dbReference type="InterPro" id="IPR011127">
    <property type="entry name" value="Dala_Dala_lig_N"/>
</dbReference>
<sequence length="374" mass="40157">MSQVSKIRVAVVFGGRSSEHAISCVTAGAVLAAIDRDRYEVLPIGIARDGRWVLAPEDQRLAIQDGRLPEVSGDGSALALPFDPDSRGLMVVEPGKVPATLGEVDVVLPLLHGPYGEDGTIQGLLDLAGVRYVGAGVLASAVGMDKGFMKLVWQARGLPVGPYVLIGDREWRRERKRKLDEVKEQLGLAAGRAVFVKPARAGSSMGITRVADEADLEAAVEAAREHDPKVVVEAAIEGREIECGVLQGLDDGPPEASLPAEVQMAGDHDFYDFETKYLDGGTRMAIPPDLPAEAIDEVRAIAAQAFEALDCEGLARVDFFHTPDGRWILNEINTMPGFTPASAFPKMWAATGLDYPSLVDRLIQTALRRSTGLR</sequence>
<proteinExistence type="inferred from homology"/>
<keyword evidence="3 12" id="KW-0436">Ligase</keyword>
<evidence type="ECO:0000256" key="5">
    <source>
        <dbReference type="ARBA" id="ARBA00022741"/>
    </source>
</evidence>
<dbReference type="GO" id="GO:0046872">
    <property type="term" value="F:metal ion binding"/>
    <property type="evidence" value="ECO:0007669"/>
    <property type="project" value="UniProtKB-KW"/>
</dbReference>
<evidence type="ECO:0000256" key="3">
    <source>
        <dbReference type="ARBA" id="ARBA00022598"/>
    </source>
</evidence>
<keyword evidence="5 14" id="KW-0547">Nucleotide-binding</keyword>
<comment type="catalytic activity">
    <reaction evidence="12">
        <text>2 D-alanine + ATP = D-alanyl-D-alanine + ADP + phosphate + H(+)</text>
        <dbReference type="Rhea" id="RHEA:11224"/>
        <dbReference type="ChEBI" id="CHEBI:15378"/>
        <dbReference type="ChEBI" id="CHEBI:30616"/>
        <dbReference type="ChEBI" id="CHEBI:43474"/>
        <dbReference type="ChEBI" id="CHEBI:57416"/>
        <dbReference type="ChEBI" id="CHEBI:57822"/>
        <dbReference type="ChEBI" id="CHEBI:456216"/>
        <dbReference type="EC" id="6.3.2.4"/>
    </reaction>
</comment>
<dbReference type="Gene3D" id="3.30.470.20">
    <property type="entry name" value="ATP-grasp fold, B domain"/>
    <property type="match status" value="1"/>
</dbReference>
<dbReference type="InterPro" id="IPR000291">
    <property type="entry name" value="D-Ala_lig_Van_CS"/>
</dbReference>
<dbReference type="PANTHER" id="PTHR23132:SF25">
    <property type="entry name" value="D-ALANINE--D-ALANINE LIGASE A"/>
    <property type="match status" value="1"/>
</dbReference>
<dbReference type="GO" id="GO:0071555">
    <property type="term" value="P:cell wall organization"/>
    <property type="evidence" value="ECO:0007669"/>
    <property type="project" value="UniProtKB-KW"/>
</dbReference>
<evidence type="ECO:0000256" key="14">
    <source>
        <dbReference type="PIRSR" id="PIRSR039102-2"/>
    </source>
</evidence>
<evidence type="ECO:0000256" key="12">
    <source>
        <dbReference type="HAMAP-Rule" id="MF_00047"/>
    </source>
</evidence>
<dbReference type="PROSITE" id="PS50975">
    <property type="entry name" value="ATP_GRASP"/>
    <property type="match status" value="1"/>
</dbReference>
<keyword evidence="12" id="KW-0963">Cytoplasm</keyword>
<dbReference type="AlphaFoldDB" id="A0A7D3ZPT7"/>
<dbReference type="EC" id="6.3.2.4" evidence="12"/>
<evidence type="ECO:0000256" key="16">
    <source>
        <dbReference type="PROSITE-ProRule" id="PRU00409"/>
    </source>
</evidence>
<dbReference type="InterPro" id="IPR011761">
    <property type="entry name" value="ATP-grasp"/>
</dbReference>
<reference evidence="18 19" key="1">
    <citation type="submission" date="2020-05" db="EMBL/GenBank/DDBJ databases">
        <title>Actinomadura verrucosospora NRRL-B18236 (PFL_A860) Genome sequencing and assembly.</title>
        <authorList>
            <person name="Samborskyy M."/>
        </authorList>
    </citation>
    <scope>NUCLEOTIDE SEQUENCE [LARGE SCALE GENOMIC DNA]</scope>
    <source>
        <strain evidence="18 19">NRRL:B18236</strain>
    </source>
</reference>
<dbReference type="Proteomes" id="UP000501240">
    <property type="component" value="Chromosome"/>
</dbReference>
<evidence type="ECO:0000313" key="18">
    <source>
        <dbReference type="EMBL" id="QKG25981.1"/>
    </source>
</evidence>
<feature type="binding site" evidence="15">
    <location>
        <position position="318"/>
    </location>
    <ligand>
        <name>Mg(2+)</name>
        <dbReference type="ChEBI" id="CHEBI:18420"/>
        <label>1</label>
    </ligand>
</feature>
<feature type="binding site" evidence="14">
    <location>
        <begin position="330"/>
        <end position="331"/>
    </location>
    <ligand>
        <name>ATP</name>
        <dbReference type="ChEBI" id="CHEBI:30616"/>
    </ligand>
</feature>
<feature type="active site" evidence="13">
    <location>
        <position position="203"/>
    </location>
</feature>
<keyword evidence="7 15" id="KW-0460">Magnesium</keyword>
<dbReference type="InterPro" id="IPR016185">
    <property type="entry name" value="PreATP-grasp_dom_sf"/>
</dbReference>
<comment type="subcellular location">
    <subcellularLocation>
        <location evidence="12">Cytoplasm</location>
    </subcellularLocation>
</comment>
<dbReference type="GO" id="GO:0008360">
    <property type="term" value="P:regulation of cell shape"/>
    <property type="evidence" value="ECO:0007669"/>
    <property type="project" value="UniProtKB-KW"/>
</dbReference>
<feature type="domain" description="ATP-grasp" evidence="17">
    <location>
        <begin position="150"/>
        <end position="364"/>
    </location>
</feature>
<evidence type="ECO:0000256" key="15">
    <source>
        <dbReference type="PIRSR" id="PIRSR039102-3"/>
    </source>
</evidence>
<evidence type="ECO:0000256" key="4">
    <source>
        <dbReference type="ARBA" id="ARBA00022723"/>
    </source>
</evidence>
<keyword evidence="9 12" id="KW-0573">Peptidoglycan synthesis</keyword>
<dbReference type="RefSeq" id="WP_173099496.1">
    <property type="nucleotide sequence ID" value="NZ_CP053892.1"/>
</dbReference>
<dbReference type="SUPFAM" id="SSF56059">
    <property type="entry name" value="Glutathione synthetase ATP-binding domain-like"/>
    <property type="match status" value="1"/>
</dbReference>
<feature type="binding site" evidence="14">
    <location>
        <begin position="195"/>
        <end position="197"/>
    </location>
    <ligand>
        <name>ATP</name>
        <dbReference type="ChEBI" id="CHEBI:30616"/>
    </ligand>
</feature>
<dbReference type="SUPFAM" id="SSF52440">
    <property type="entry name" value="PreATP-grasp domain"/>
    <property type="match status" value="1"/>
</dbReference>
<comment type="function">
    <text evidence="12">Cell wall formation.</text>
</comment>
<protein>
    <recommendedName>
        <fullName evidence="12">D-alanine--D-alanine ligase</fullName>
        <ecNumber evidence="12">6.3.2.4</ecNumber>
    </recommendedName>
    <alternativeName>
        <fullName evidence="12">D-Ala-D-Ala ligase</fullName>
    </alternativeName>
    <alternativeName>
        <fullName evidence="12">D-alanylalanine synthetase</fullName>
    </alternativeName>
</protein>
<feature type="binding site" evidence="14">
    <location>
        <position position="146"/>
    </location>
    <ligand>
        <name>ATP</name>
        <dbReference type="ChEBI" id="CHEBI:30616"/>
    </ligand>
</feature>
<evidence type="ECO:0000256" key="8">
    <source>
        <dbReference type="ARBA" id="ARBA00022960"/>
    </source>
</evidence>
<dbReference type="HAMAP" id="MF_00047">
    <property type="entry name" value="Dala_Dala_lig"/>
    <property type="match status" value="1"/>
</dbReference>
<comment type="pathway">
    <text evidence="12">Cell wall biogenesis; peptidoglycan biosynthesis.</text>
</comment>
<dbReference type="InterPro" id="IPR005905">
    <property type="entry name" value="D_ala_D_ala"/>
</dbReference>
<feature type="active site" evidence="13">
    <location>
        <position position="342"/>
    </location>
</feature>
<name>A0A7D3ZPT7_ACTVE</name>
<keyword evidence="10 15" id="KW-0464">Manganese</keyword>
<comment type="similarity">
    <text evidence="2 12">Belongs to the D-alanine--D-alanine ligase family.</text>
</comment>
<dbReference type="InterPro" id="IPR011095">
    <property type="entry name" value="Dala_Dala_lig_C"/>
</dbReference>
<feature type="binding site" evidence="14">
    <location>
        <begin position="233"/>
        <end position="240"/>
    </location>
    <ligand>
        <name>ATP</name>
        <dbReference type="ChEBI" id="CHEBI:30616"/>
    </ligand>
</feature>
<dbReference type="PANTHER" id="PTHR23132">
    <property type="entry name" value="D-ALANINE--D-ALANINE LIGASE"/>
    <property type="match status" value="1"/>
</dbReference>
<accession>A0A7D3ZPT7</accession>
<dbReference type="NCBIfam" id="NF002528">
    <property type="entry name" value="PRK01966.1-4"/>
    <property type="match status" value="1"/>
</dbReference>
<evidence type="ECO:0000313" key="19">
    <source>
        <dbReference type="Proteomes" id="UP000501240"/>
    </source>
</evidence>
<evidence type="ECO:0000256" key="13">
    <source>
        <dbReference type="PIRSR" id="PIRSR039102-1"/>
    </source>
</evidence>
<dbReference type="Pfam" id="PF01820">
    <property type="entry name" value="Dala_Dala_lig_N"/>
    <property type="match status" value="1"/>
</dbReference>
<dbReference type="PIRSF" id="PIRSF039102">
    <property type="entry name" value="Ddl/VanB"/>
    <property type="match status" value="1"/>
</dbReference>
<keyword evidence="19" id="KW-1185">Reference proteome</keyword>
<dbReference type="InterPro" id="IPR013815">
    <property type="entry name" value="ATP_grasp_subdomain_1"/>
</dbReference>
<dbReference type="GO" id="GO:0008716">
    <property type="term" value="F:D-alanine-D-alanine ligase activity"/>
    <property type="evidence" value="ECO:0007669"/>
    <property type="project" value="UniProtKB-UniRule"/>
</dbReference>
<comment type="cofactor">
    <cofactor evidence="1">
        <name>Mn(2+)</name>
        <dbReference type="ChEBI" id="CHEBI:29035"/>
    </cofactor>
</comment>
<feature type="binding site" evidence="15">
    <location>
        <position position="331"/>
    </location>
    <ligand>
        <name>Mg(2+)</name>
        <dbReference type="ChEBI" id="CHEBI:18420"/>
        <label>2</label>
    </ligand>
</feature>
<organism evidence="18 19">
    <name type="scientific">Actinomadura verrucosospora</name>
    <dbReference type="NCBI Taxonomy" id="46165"/>
    <lineage>
        <taxon>Bacteria</taxon>
        <taxon>Bacillati</taxon>
        <taxon>Actinomycetota</taxon>
        <taxon>Actinomycetes</taxon>
        <taxon>Streptosporangiales</taxon>
        <taxon>Thermomonosporaceae</taxon>
        <taxon>Actinomadura</taxon>
    </lineage>
</organism>
<feature type="binding site" evidence="15">
    <location>
        <position position="333"/>
    </location>
    <ligand>
        <name>Mg(2+)</name>
        <dbReference type="ChEBI" id="CHEBI:18420"/>
        <label>2</label>
    </ligand>
</feature>
<dbReference type="GO" id="GO:0005524">
    <property type="term" value="F:ATP binding"/>
    <property type="evidence" value="ECO:0007669"/>
    <property type="project" value="UniProtKB-UniRule"/>
</dbReference>
<evidence type="ECO:0000256" key="7">
    <source>
        <dbReference type="ARBA" id="ARBA00022842"/>
    </source>
</evidence>
<keyword evidence="11 12" id="KW-0961">Cell wall biogenesis/degradation</keyword>
<dbReference type="PROSITE" id="PS00844">
    <property type="entry name" value="DALA_DALA_LIGASE_2"/>
    <property type="match status" value="1"/>
</dbReference>